<dbReference type="EMBL" id="JAMZFW010000011">
    <property type="protein sequence ID" value="MCP1102539.1"/>
    <property type="molecule type" value="Genomic_DNA"/>
</dbReference>
<evidence type="ECO:0000256" key="1">
    <source>
        <dbReference type="SAM" id="MobiDB-lite"/>
    </source>
</evidence>
<sequence length="103" mass="11608">MRISVDGFNRHYTKSPSAANKSNQENLKMERGKQFDKIVISSDQPVIDEEKIVEEAKKEILKEVGRSANDEKIASLKSQVANGTYKIDVDEIVKRMLLQGGNE</sequence>
<dbReference type="InterPro" id="IPR035890">
    <property type="entry name" value="Anti-sigma-28_factor_FlgM_sf"/>
</dbReference>
<dbReference type="Pfam" id="PF04316">
    <property type="entry name" value="FlgM"/>
    <property type="match status" value="1"/>
</dbReference>
<feature type="compositionally biased region" description="Polar residues" evidence="1">
    <location>
        <begin position="14"/>
        <end position="24"/>
    </location>
</feature>
<comment type="caution">
    <text evidence="3">The sequence shown here is derived from an EMBL/GenBank/DDBJ whole genome shotgun (WGS) entry which is preliminary data.</text>
</comment>
<reference evidence="3 4" key="1">
    <citation type="journal article" date="2022" name="Genome Biol. Evol.">
        <title>Host diet, physiology and behaviors set the stage for Lachnospiraceae cladogenesis.</title>
        <authorList>
            <person name="Vera-Ponce De Leon A."/>
            <person name="Schneider M."/>
            <person name="Jahnes B.C."/>
            <person name="Sadowski V."/>
            <person name="Camuy-Velez L.A."/>
            <person name="Duan J."/>
            <person name="Sabree Z.L."/>
        </authorList>
    </citation>
    <scope>NUCLEOTIDE SEQUENCE [LARGE SCALE GENOMIC DNA]</scope>
    <source>
        <strain evidence="3 4">PAL113</strain>
    </source>
</reference>
<name>A0ABT1E9N7_9FIRM</name>
<feature type="domain" description="Anti-sigma-28 factor FlgM C-terminal" evidence="2">
    <location>
        <begin position="53"/>
        <end position="97"/>
    </location>
</feature>
<feature type="region of interest" description="Disordered" evidence="1">
    <location>
        <begin position="1"/>
        <end position="24"/>
    </location>
</feature>
<accession>A0ABT1E9N7</accession>
<organism evidence="3 4">
    <name type="scientific">Aequitasia blattaphilus</name>
    <dbReference type="NCBI Taxonomy" id="2949332"/>
    <lineage>
        <taxon>Bacteria</taxon>
        <taxon>Bacillati</taxon>
        <taxon>Bacillota</taxon>
        <taxon>Clostridia</taxon>
        <taxon>Lachnospirales</taxon>
        <taxon>Lachnospiraceae</taxon>
        <taxon>Aequitasia</taxon>
    </lineage>
</organism>
<evidence type="ECO:0000313" key="3">
    <source>
        <dbReference type="EMBL" id="MCP1102539.1"/>
    </source>
</evidence>
<protein>
    <submittedName>
        <fullName evidence="3">Flagellar biosynthesis anti-sigma factor FlgM</fullName>
    </submittedName>
</protein>
<keyword evidence="3" id="KW-0282">Flagellum</keyword>
<dbReference type="SUPFAM" id="SSF101498">
    <property type="entry name" value="Anti-sigma factor FlgM"/>
    <property type="match status" value="1"/>
</dbReference>
<keyword evidence="4" id="KW-1185">Reference proteome</keyword>
<dbReference type="RefSeq" id="WP_262066324.1">
    <property type="nucleotide sequence ID" value="NZ_JAMXOD010000011.1"/>
</dbReference>
<gene>
    <name evidence="3" type="ORF">NK125_08950</name>
</gene>
<proteinExistence type="predicted"/>
<dbReference type="InterPro" id="IPR031316">
    <property type="entry name" value="FlgM_C"/>
</dbReference>
<dbReference type="Proteomes" id="UP001523566">
    <property type="component" value="Unassembled WGS sequence"/>
</dbReference>
<evidence type="ECO:0000259" key="2">
    <source>
        <dbReference type="Pfam" id="PF04316"/>
    </source>
</evidence>
<keyword evidence="3" id="KW-0969">Cilium</keyword>
<keyword evidence="3" id="KW-0966">Cell projection</keyword>
<evidence type="ECO:0000313" key="4">
    <source>
        <dbReference type="Proteomes" id="UP001523566"/>
    </source>
</evidence>